<feature type="transmembrane region" description="Helical" evidence="1">
    <location>
        <begin position="91"/>
        <end position="108"/>
    </location>
</feature>
<dbReference type="Proteomes" id="UP000443843">
    <property type="component" value="Unassembled WGS sequence"/>
</dbReference>
<keyword evidence="3" id="KW-1185">Reference proteome</keyword>
<feature type="transmembrane region" description="Helical" evidence="1">
    <location>
        <begin position="52"/>
        <end position="79"/>
    </location>
</feature>
<keyword evidence="1" id="KW-0472">Membrane</keyword>
<gene>
    <name evidence="2" type="ORF">GLS40_02025</name>
</gene>
<comment type="caution">
    <text evidence="2">The sequence shown here is derived from an EMBL/GenBank/DDBJ whole genome shotgun (WGS) entry which is preliminary data.</text>
</comment>
<evidence type="ECO:0000256" key="1">
    <source>
        <dbReference type="SAM" id="Phobius"/>
    </source>
</evidence>
<evidence type="ECO:0000313" key="2">
    <source>
        <dbReference type="EMBL" id="MWB76797.1"/>
    </source>
</evidence>
<name>A0A844VZF8_9RHOB</name>
<keyword evidence="1" id="KW-0812">Transmembrane</keyword>
<sequence length="133" mass="13440">MSGSLRIVLILVAAFHVIAFIGEVFLWPIPALHEALLPGINPDSTLDPADEAAVLAGLFLNIGFYNLMVAAGAVLAVMLAKRGNPGAGRIMGGYIGAFALVAGVVLFFSSALTGGALVQGLLGALALGLALRG</sequence>
<feature type="transmembrane region" description="Helical" evidence="1">
    <location>
        <begin position="114"/>
        <end position="131"/>
    </location>
</feature>
<dbReference type="InterPro" id="IPR009732">
    <property type="entry name" value="DUF1304"/>
</dbReference>
<organism evidence="2 3">
    <name type="scientific">Pseudooceanicola pacificus</name>
    <dbReference type="NCBI Taxonomy" id="2676438"/>
    <lineage>
        <taxon>Bacteria</taxon>
        <taxon>Pseudomonadati</taxon>
        <taxon>Pseudomonadota</taxon>
        <taxon>Alphaproteobacteria</taxon>
        <taxon>Rhodobacterales</taxon>
        <taxon>Paracoccaceae</taxon>
        <taxon>Pseudooceanicola</taxon>
    </lineage>
</organism>
<protein>
    <submittedName>
        <fullName evidence="2">DUF1304 family protein</fullName>
    </submittedName>
</protein>
<accession>A0A844VZF8</accession>
<dbReference type="Pfam" id="PF06993">
    <property type="entry name" value="DUF1304"/>
    <property type="match status" value="1"/>
</dbReference>
<dbReference type="AlphaFoldDB" id="A0A844VZF8"/>
<dbReference type="EMBL" id="WNXQ01000001">
    <property type="protein sequence ID" value="MWB76797.1"/>
    <property type="molecule type" value="Genomic_DNA"/>
</dbReference>
<proteinExistence type="predicted"/>
<dbReference type="RefSeq" id="WP_160380929.1">
    <property type="nucleotide sequence ID" value="NZ_WNXQ01000001.1"/>
</dbReference>
<evidence type="ECO:0000313" key="3">
    <source>
        <dbReference type="Proteomes" id="UP000443843"/>
    </source>
</evidence>
<keyword evidence="1" id="KW-1133">Transmembrane helix</keyword>
<reference evidence="2 3" key="1">
    <citation type="submission" date="2019-11" db="EMBL/GenBank/DDBJ databases">
        <title>Pseudooceanicola pacifica sp. nov., isolated from deep-sea sediment of the Pacific Ocean.</title>
        <authorList>
            <person name="Lyu L."/>
        </authorList>
    </citation>
    <scope>NUCLEOTIDE SEQUENCE [LARGE SCALE GENOMIC DNA]</scope>
    <source>
        <strain evidence="2 3">216_PA32_1</strain>
    </source>
</reference>
<feature type="transmembrane region" description="Helical" evidence="1">
    <location>
        <begin position="7"/>
        <end position="32"/>
    </location>
</feature>